<accession>A0A2K9F2S3</accession>
<evidence type="ECO:0000256" key="5">
    <source>
        <dbReference type="PROSITE-ProRule" id="PRU10137"/>
    </source>
</evidence>
<dbReference type="EMBL" id="CP025408">
    <property type="protein sequence ID" value="AUH34662.1"/>
    <property type="molecule type" value="Genomic_DNA"/>
</dbReference>
<dbReference type="PROSITE" id="PS00397">
    <property type="entry name" value="RECOMBINASES_1"/>
    <property type="match status" value="1"/>
</dbReference>
<dbReference type="PANTHER" id="PTHR30461">
    <property type="entry name" value="DNA-INVERTASE FROM LAMBDOID PROPHAGE"/>
    <property type="match status" value="1"/>
</dbReference>
<dbReference type="GO" id="GO:0003677">
    <property type="term" value="F:DNA binding"/>
    <property type="evidence" value="ECO:0007669"/>
    <property type="project" value="UniProtKB-KW"/>
</dbReference>
<protein>
    <submittedName>
        <fullName evidence="9">Recombinase family protein</fullName>
    </submittedName>
</protein>
<evidence type="ECO:0000256" key="3">
    <source>
        <dbReference type="ARBA" id="ARBA00023172"/>
    </source>
</evidence>
<reference evidence="9 10" key="1">
    <citation type="submission" date="2017-12" db="EMBL/GenBank/DDBJ databases">
        <authorList>
            <person name="Hurst M.R.H."/>
        </authorList>
    </citation>
    <scope>NUCLEOTIDE SEQUENCE [LARGE SCALE GENOMIC DNA]</scope>
    <source>
        <strain evidence="9 10">BM15</strain>
    </source>
</reference>
<feature type="region of interest" description="Disordered" evidence="6">
    <location>
        <begin position="516"/>
        <end position="535"/>
    </location>
</feature>
<evidence type="ECO:0000256" key="6">
    <source>
        <dbReference type="SAM" id="MobiDB-lite"/>
    </source>
</evidence>
<dbReference type="OrthoDB" id="7277848at2"/>
<dbReference type="Pfam" id="PF13408">
    <property type="entry name" value="Zn_ribbon_recom"/>
    <property type="match status" value="1"/>
</dbReference>
<dbReference type="InterPro" id="IPR011109">
    <property type="entry name" value="DNA_bind_recombinase_dom"/>
</dbReference>
<sequence length="535" mass="60780">MNNDYFGYVRVSTQKQGEGASLEAQRDAITRYGAQNGLIITEWFCEKETAAKAGRPVFAAMVRDLKKRRAAGFIVHKIDRSARNFKDWAMIGDLSDAGFDIHFATETLDFRSRGGRLAADIQAVIAADYIRNLREETKKGMKGRLKQGLYPFKAPLGYRDNGGGKVKTICPRKGPLVRELFIAYASGEHSLPSLQAYATELGLATQYGSPLSVGFLGGLLSNPFYCGIIKIKKTGDTYPGQHDALVTVATFKRVQAVKLGKHVKRVTRHRHRYRGLFVCAHCSYAMIAERQGKHVYYRCHTSTCPRNSIREDAIDRFVFDHIRQLRLTEEAQSRLMQEARKWQEPDLQDGAITLSASRQLHQLKENEQTLNEALLSKVVDAETYKQQKERIALERRRFEDCIAKGSENDQSAKTVQIFLELAKTVAGLYETMTCDEKREFLEIATSNRIIKDKNAQLEPRNWLRWVKSDPAFLNGTPARPNSRRPHDPAYHIEQVMEAMQCDEAKRFIALCQKMQDRNAAKENPPAKADRFRRAG</sequence>
<dbReference type="InterPro" id="IPR006118">
    <property type="entry name" value="Recombinase_CS"/>
</dbReference>
<dbReference type="AlphaFoldDB" id="A0A2K9F2S3"/>
<dbReference type="PROSITE" id="PS51736">
    <property type="entry name" value="RECOMBINASES_3"/>
    <property type="match status" value="1"/>
</dbReference>
<evidence type="ECO:0000256" key="2">
    <source>
        <dbReference type="ARBA" id="ARBA00023125"/>
    </source>
</evidence>
<dbReference type="CDD" id="cd00338">
    <property type="entry name" value="Ser_Recombinase"/>
    <property type="match status" value="1"/>
</dbReference>
<evidence type="ECO:0000256" key="4">
    <source>
        <dbReference type="PIRSR" id="PIRSR606118-50"/>
    </source>
</evidence>
<dbReference type="InterPro" id="IPR025827">
    <property type="entry name" value="Zn_ribbon_recom_dom"/>
</dbReference>
<dbReference type="InterPro" id="IPR036162">
    <property type="entry name" value="Resolvase-like_N_sf"/>
</dbReference>
<evidence type="ECO:0000259" key="7">
    <source>
        <dbReference type="PROSITE" id="PS51736"/>
    </source>
</evidence>
<evidence type="ECO:0000313" key="9">
    <source>
        <dbReference type="EMBL" id="AUH34662.1"/>
    </source>
</evidence>
<proteinExistence type="predicted"/>
<feature type="domain" description="Recombinase" evidence="8">
    <location>
        <begin position="155"/>
        <end position="264"/>
    </location>
</feature>
<feature type="active site" description="O-(5'-phospho-DNA)-serine intermediate" evidence="4 5">
    <location>
        <position position="12"/>
    </location>
</feature>
<dbReference type="InterPro" id="IPR006119">
    <property type="entry name" value="Resolv_N"/>
</dbReference>
<name>A0A2K9F2S3_9RHOB</name>
<keyword evidence="2" id="KW-0238">DNA-binding</keyword>
<dbReference type="SMART" id="SM00857">
    <property type="entry name" value="Resolvase"/>
    <property type="match status" value="1"/>
</dbReference>
<dbReference type="GO" id="GO:0000150">
    <property type="term" value="F:DNA strand exchange activity"/>
    <property type="evidence" value="ECO:0007669"/>
    <property type="project" value="InterPro"/>
</dbReference>
<dbReference type="Gene3D" id="3.90.1750.20">
    <property type="entry name" value="Putative Large Serine Recombinase, Chain B, Domain 2"/>
    <property type="match status" value="1"/>
</dbReference>
<evidence type="ECO:0000313" key="10">
    <source>
        <dbReference type="Proteomes" id="UP000233742"/>
    </source>
</evidence>
<dbReference type="SUPFAM" id="SSF53041">
    <property type="entry name" value="Resolvase-like"/>
    <property type="match status" value="1"/>
</dbReference>
<evidence type="ECO:0000256" key="1">
    <source>
        <dbReference type="ARBA" id="ARBA00022908"/>
    </source>
</evidence>
<dbReference type="Pfam" id="PF07508">
    <property type="entry name" value="Recombinase"/>
    <property type="match status" value="1"/>
</dbReference>
<dbReference type="InterPro" id="IPR050639">
    <property type="entry name" value="SSR_resolvase"/>
</dbReference>
<dbReference type="RefSeq" id="WP_101461322.1">
    <property type="nucleotide sequence ID" value="NZ_CP025408.1"/>
</dbReference>
<keyword evidence="10" id="KW-1185">Reference proteome</keyword>
<dbReference type="GO" id="GO:0015074">
    <property type="term" value="P:DNA integration"/>
    <property type="evidence" value="ECO:0007669"/>
    <property type="project" value="UniProtKB-KW"/>
</dbReference>
<dbReference type="KEGG" id="paro:CUV01_15875"/>
<dbReference type="Pfam" id="PF00239">
    <property type="entry name" value="Resolvase"/>
    <property type="match status" value="1"/>
</dbReference>
<keyword evidence="3" id="KW-0233">DNA recombination</keyword>
<keyword evidence="1" id="KW-0229">DNA integration</keyword>
<dbReference type="Proteomes" id="UP000233742">
    <property type="component" value="Chromosome"/>
</dbReference>
<dbReference type="PANTHER" id="PTHR30461:SF23">
    <property type="entry name" value="DNA RECOMBINASE-RELATED"/>
    <property type="match status" value="1"/>
</dbReference>
<dbReference type="InterPro" id="IPR038109">
    <property type="entry name" value="DNA_bind_recomb_sf"/>
</dbReference>
<evidence type="ECO:0000259" key="8">
    <source>
        <dbReference type="PROSITE" id="PS51737"/>
    </source>
</evidence>
<feature type="domain" description="Resolvase/invertase-type recombinase catalytic" evidence="7">
    <location>
        <begin position="4"/>
        <end position="148"/>
    </location>
</feature>
<gene>
    <name evidence="9" type="ORF">CUV01_15875</name>
</gene>
<dbReference type="PROSITE" id="PS51737">
    <property type="entry name" value="RECOMBINASE_DNA_BIND"/>
    <property type="match status" value="1"/>
</dbReference>
<organism evidence="9 10">
    <name type="scientific">Paracoccus tegillarcae</name>
    <dbReference type="NCBI Taxonomy" id="1529068"/>
    <lineage>
        <taxon>Bacteria</taxon>
        <taxon>Pseudomonadati</taxon>
        <taxon>Pseudomonadota</taxon>
        <taxon>Alphaproteobacteria</taxon>
        <taxon>Rhodobacterales</taxon>
        <taxon>Paracoccaceae</taxon>
        <taxon>Paracoccus</taxon>
    </lineage>
</organism>
<dbReference type="Gene3D" id="3.40.50.1390">
    <property type="entry name" value="Resolvase, N-terminal catalytic domain"/>
    <property type="match status" value="1"/>
</dbReference>